<dbReference type="EMBL" id="JH126399">
    <property type="protein sequence ID" value="EGX96462.1"/>
    <property type="molecule type" value="Genomic_DNA"/>
</dbReference>
<gene>
    <name evidence="1" type="ORF">CCM_01119</name>
</gene>
<evidence type="ECO:0000313" key="2">
    <source>
        <dbReference type="Proteomes" id="UP000001610"/>
    </source>
</evidence>
<dbReference type="Proteomes" id="UP000001610">
    <property type="component" value="Unassembled WGS sequence"/>
</dbReference>
<sequence length="113" mass="11847">MTAVGSLFQFNPVDRSALAIASGHNAASSLTQAPPISHAIYLTVLRPQPSAAVAPACSSYNMTGRRHLCALAGLFVQASVVIPDVIARARAFHHVRDGEPSAGQEPNERFGAL</sequence>
<dbReference type="InParanoid" id="G3J381"/>
<name>G3J381_CORMM</name>
<protein>
    <submittedName>
        <fullName evidence="1">Uncharacterized protein</fullName>
    </submittedName>
</protein>
<evidence type="ECO:0000313" key="1">
    <source>
        <dbReference type="EMBL" id="EGX96462.1"/>
    </source>
</evidence>
<accession>G3J381</accession>
<dbReference type="GeneID" id="18163151"/>
<reference evidence="1 2" key="1">
    <citation type="journal article" date="2011" name="Genome Biol.">
        <title>Genome sequence of the insect pathogenic fungus Cordyceps militaris, a valued traditional Chinese medicine.</title>
        <authorList>
            <person name="Zheng P."/>
            <person name="Xia Y."/>
            <person name="Xiao G."/>
            <person name="Xiong C."/>
            <person name="Hu X."/>
            <person name="Zhang S."/>
            <person name="Zheng H."/>
            <person name="Huang Y."/>
            <person name="Zhou Y."/>
            <person name="Wang S."/>
            <person name="Zhao G.P."/>
            <person name="Liu X."/>
            <person name="St Leger R.J."/>
            <person name="Wang C."/>
        </authorList>
    </citation>
    <scope>NUCLEOTIDE SEQUENCE [LARGE SCALE GENOMIC DNA]</scope>
    <source>
        <strain evidence="1 2">CM01</strain>
    </source>
</reference>
<proteinExistence type="predicted"/>
<organism evidence="1 2">
    <name type="scientific">Cordyceps militaris (strain CM01)</name>
    <name type="common">Caterpillar fungus</name>
    <dbReference type="NCBI Taxonomy" id="983644"/>
    <lineage>
        <taxon>Eukaryota</taxon>
        <taxon>Fungi</taxon>
        <taxon>Dikarya</taxon>
        <taxon>Ascomycota</taxon>
        <taxon>Pezizomycotina</taxon>
        <taxon>Sordariomycetes</taxon>
        <taxon>Hypocreomycetidae</taxon>
        <taxon>Hypocreales</taxon>
        <taxon>Cordycipitaceae</taxon>
        <taxon>Cordyceps</taxon>
    </lineage>
</organism>
<dbReference type="VEuPathDB" id="FungiDB:CCM_01119"/>
<dbReference type="RefSeq" id="XP_006666339.1">
    <property type="nucleotide sequence ID" value="XM_006666276.1"/>
</dbReference>
<dbReference type="HOGENOM" id="CLU_2133386_0_0_1"/>
<dbReference type="KEGG" id="cmt:CCM_01119"/>
<keyword evidence="2" id="KW-1185">Reference proteome</keyword>
<dbReference type="AlphaFoldDB" id="G3J381"/>